<feature type="domain" description="DOMON" evidence="4">
    <location>
        <begin position="1"/>
        <end position="81"/>
    </location>
</feature>
<organism evidence="5 6">
    <name type="scientific">Adineta steineri</name>
    <dbReference type="NCBI Taxonomy" id="433720"/>
    <lineage>
        <taxon>Eukaryota</taxon>
        <taxon>Metazoa</taxon>
        <taxon>Spiralia</taxon>
        <taxon>Gnathifera</taxon>
        <taxon>Rotifera</taxon>
        <taxon>Eurotatoria</taxon>
        <taxon>Bdelloidea</taxon>
        <taxon>Adinetida</taxon>
        <taxon>Adinetidae</taxon>
        <taxon>Adineta</taxon>
    </lineage>
</organism>
<dbReference type="Gene3D" id="2.60.120.310">
    <property type="entry name" value="Copper type II, ascorbate-dependent monooxygenase, N-terminal domain"/>
    <property type="match status" value="2"/>
</dbReference>
<evidence type="ECO:0000313" key="6">
    <source>
        <dbReference type="Proteomes" id="UP000663860"/>
    </source>
</evidence>
<dbReference type="InterPro" id="IPR014784">
    <property type="entry name" value="Cu2_ascorb_mOase-like_C"/>
</dbReference>
<sequence length="1103" mass="123658">MTGADIGVGWVDQSGKVTFQDRYAYTFALPVRDNTTVDWFATQGREQNGWTAIQFHRLLDTCDYMDVAIKSGTNTLIFAYGLADPSAATSNDITYHDTRRGSYTLSLRSYDDPPPESKFAGMNYFDFQTKNYSIPLAGTTYLCTVYKAPAIYTTKQHVIAQKILLNSTNPAIVHHLLMYECDPTTQFNDSNLPNDLCENLLNKLSKCLANIATGWAVGGDFMSEYPPEAGYPIGGNFSIKYYVLQIHYSNSIGCTNCVDNSGIRFYVTNQLRPNDIGYLTFGTDRTSTSLTIPPGVQSFAVDSYCPLNATGGMTGADIGVGWVDQSGKVTFQDRYAYTFALPVRDNTTVDWFATQGREQNGWTAIQFHRLLDTCDYMDVAIKSGTNTLIFAYGLADPSAATSNDITYHATRRGSYTLSLRSYDDPPSESKFAGMNYFDFQTKNYSIPVAATTYLCTVYKAPAIYTTKQHVIAQKILLNSTNPAIVHHLLMYECDPTTQFNDSNLPNDLCENLLNKLSKCLANIASGWAVGGDFMSEFPPEAGYPIGGNFSIKYYVLQIHYSNSIGCTNCVDNSGIRFYVTDQLRPNDIGYLTFGTDTTSTSLTIPPGVQSFAVDSYCPLNASLLFPTTGITVLTAFPHAHLQGMSIWTKLIRNKTVVEYLFDAEVFDFNYQFINQLPQRIQLYPGDEFATRCIFNTMNKNTTTFGGESTTNEMCLHMFTYYPRVTNLYGCITVLYPQSWTNFLKMNSTFNSTAFEQIAANITWTTNLTTQWQNFYNNAPRVTVYGTTGNRSTIFLPKIPYYVDLAQGNCTVQKYDSPISGACIDCVDNSGIRFYVTDQLRPNDIGYLTFGTDTTSTSLTIPPGVQSFAVDSYCPLNASLLFPTSGITVLTAFPHAHLQGMSIWTKLIRNKTVVEYLFDAEVFDFNYQFINQLPQRIQLYPGDEFATRCIYNTMNKNITTFGGESTTNEMCLHMFTYYPRVNNLYGCITVLYPQSWANFLKMNSTFNSTALEQIAANISWTTNLTTQWQNFYNNASRVAVYGTTGNRSMIFLPKIPYYVDLAQENCTVQKYDSPISGACICNFVTWQILLISIVFVLFSNKNHH</sequence>
<dbReference type="CDD" id="cd09631">
    <property type="entry name" value="DOMON_DOH"/>
    <property type="match status" value="2"/>
</dbReference>
<dbReference type="PANTHER" id="PTHR10157:SF23">
    <property type="entry name" value="MOXD1 HOMOLOG 1"/>
    <property type="match status" value="1"/>
</dbReference>
<evidence type="ECO:0000259" key="4">
    <source>
        <dbReference type="PROSITE" id="PS50836"/>
    </source>
</evidence>
<dbReference type="FunFam" id="2.60.120.230:FF:000001">
    <property type="entry name" value="Monooxygenase, DBH-like 1"/>
    <property type="match status" value="2"/>
</dbReference>
<dbReference type="Proteomes" id="UP000663860">
    <property type="component" value="Unassembled WGS sequence"/>
</dbReference>
<gene>
    <name evidence="5" type="ORF">IZO911_LOCUS21113</name>
</gene>
<dbReference type="InterPro" id="IPR005018">
    <property type="entry name" value="DOMON_domain"/>
</dbReference>
<dbReference type="InterPro" id="IPR008977">
    <property type="entry name" value="PHM/PNGase_F_dom_sf"/>
</dbReference>
<dbReference type="PANTHER" id="PTHR10157">
    <property type="entry name" value="DOPAMINE BETA HYDROXYLASE RELATED"/>
    <property type="match status" value="1"/>
</dbReference>
<evidence type="ECO:0000256" key="2">
    <source>
        <dbReference type="ARBA" id="ARBA00023157"/>
    </source>
</evidence>
<dbReference type="Pfam" id="PF03712">
    <property type="entry name" value="Cu2_monoox_C"/>
    <property type="match status" value="2"/>
</dbReference>
<comment type="similarity">
    <text evidence="1">Belongs to the copper type II ascorbate-dependent monooxygenase family.</text>
</comment>
<name>A0A814LI80_9BILA</name>
<dbReference type="AlphaFoldDB" id="A0A814LI80"/>
<dbReference type="Pfam" id="PF01082">
    <property type="entry name" value="Cu2_monooxygen"/>
    <property type="match status" value="2"/>
</dbReference>
<accession>A0A814LI80</accession>
<dbReference type="EMBL" id="CAJNOE010000224">
    <property type="protein sequence ID" value="CAF1065364.1"/>
    <property type="molecule type" value="Genomic_DNA"/>
</dbReference>
<reference evidence="5" key="1">
    <citation type="submission" date="2021-02" db="EMBL/GenBank/DDBJ databases">
        <authorList>
            <person name="Nowell W R."/>
        </authorList>
    </citation>
    <scope>NUCLEOTIDE SEQUENCE</scope>
</reference>
<keyword evidence="3" id="KW-0325">Glycoprotein</keyword>
<dbReference type="Pfam" id="PF03351">
    <property type="entry name" value="DOMON"/>
    <property type="match status" value="2"/>
</dbReference>
<dbReference type="GO" id="GO:0004500">
    <property type="term" value="F:dopamine beta-monooxygenase activity"/>
    <property type="evidence" value="ECO:0007669"/>
    <property type="project" value="InterPro"/>
</dbReference>
<evidence type="ECO:0000256" key="3">
    <source>
        <dbReference type="ARBA" id="ARBA00023180"/>
    </source>
</evidence>
<dbReference type="SUPFAM" id="SSF49344">
    <property type="entry name" value="CBD9-like"/>
    <property type="match status" value="2"/>
</dbReference>
<evidence type="ECO:0000256" key="1">
    <source>
        <dbReference type="ARBA" id="ARBA00010676"/>
    </source>
</evidence>
<dbReference type="SUPFAM" id="SSF49742">
    <property type="entry name" value="PHM/PNGase F"/>
    <property type="match status" value="4"/>
</dbReference>
<dbReference type="Gene3D" id="2.60.120.230">
    <property type="match status" value="2"/>
</dbReference>
<dbReference type="InterPro" id="IPR000945">
    <property type="entry name" value="DBH-like"/>
</dbReference>
<dbReference type="InterPro" id="IPR000323">
    <property type="entry name" value="Cu2_ascorb_mOase_N"/>
</dbReference>
<evidence type="ECO:0000313" key="5">
    <source>
        <dbReference type="EMBL" id="CAF1065364.1"/>
    </source>
</evidence>
<feature type="domain" description="DOMON" evidence="4">
    <location>
        <begin position="259"/>
        <end position="393"/>
    </location>
</feature>
<proteinExistence type="inferred from homology"/>
<keyword evidence="2" id="KW-1015">Disulfide bond</keyword>
<dbReference type="SMART" id="SM00664">
    <property type="entry name" value="DoH"/>
    <property type="match status" value="2"/>
</dbReference>
<dbReference type="GO" id="GO:0005507">
    <property type="term" value="F:copper ion binding"/>
    <property type="evidence" value="ECO:0007669"/>
    <property type="project" value="InterPro"/>
</dbReference>
<protein>
    <recommendedName>
        <fullName evidence="4">DOMON domain-containing protein</fullName>
    </recommendedName>
</protein>
<dbReference type="PROSITE" id="PS50836">
    <property type="entry name" value="DOMON"/>
    <property type="match status" value="2"/>
</dbReference>
<dbReference type="InterPro" id="IPR045266">
    <property type="entry name" value="DOH_DOMON"/>
</dbReference>
<comment type="caution">
    <text evidence="5">The sequence shown here is derived from an EMBL/GenBank/DDBJ whole genome shotgun (WGS) entry which is preliminary data.</text>
</comment>
<dbReference type="InterPro" id="IPR036939">
    <property type="entry name" value="Cu2_ascorb_mOase_N_sf"/>
</dbReference>
<dbReference type="InterPro" id="IPR024548">
    <property type="entry name" value="Cu2_monoox_C"/>
</dbReference>